<dbReference type="CDD" id="cd00082">
    <property type="entry name" value="HisKA"/>
    <property type="match status" value="1"/>
</dbReference>
<accession>A0A316TJI6</accession>
<dbReference type="Pfam" id="PF00672">
    <property type="entry name" value="HAMP"/>
    <property type="match status" value="1"/>
</dbReference>
<evidence type="ECO:0000313" key="15">
    <source>
        <dbReference type="Proteomes" id="UP000245507"/>
    </source>
</evidence>
<evidence type="ECO:0000256" key="3">
    <source>
        <dbReference type="ARBA" id="ARBA00012438"/>
    </source>
</evidence>
<evidence type="ECO:0000256" key="1">
    <source>
        <dbReference type="ARBA" id="ARBA00000085"/>
    </source>
</evidence>
<dbReference type="RefSeq" id="WP_109693498.1">
    <property type="nucleotide sequence ID" value="NZ_QGDD01000003.1"/>
</dbReference>
<dbReference type="InterPro" id="IPR004358">
    <property type="entry name" value="Sig_transdc_His_kin-like_C"/>
</dbReference>
<dbReference type="AlphaFoldDB" id="A0A316TJI6"/>
<name>A0A316TJI6_9ACTN</name>
<keyword evidence="9" id="KW-0902">Two-component regulatory system</keyword>
<dbReference type="PROSITE" id="PS50109">
    <property type="entry name" value="HIS_KIN"/>
    <property type="match status" value="1"/>
</dbReference>
<feature type="transmembrane region" description="Helical" evidence="11">
    <location>
        <begin position="179"/>
        <end position="202"/>
    </location>
</feature>
<comment type="subcellular location">
    <subcellularLocation>
        <location evidence="2">Cell membrane</location>
    </subcellularLocation>
</comment>
<evidence type="ECO:0000256" key="5">
    <source>
        <dbReference type="ARBA" id="ARBA00022679"/>
    </source>
</evidence>
<organism evidence="14 15">
    <name type="scientific">Nocardioides silvaticus</name>
    <dbReference type="NCBI Taxonomy" id="2201891"/>
    <lineage>
        <taxon>Bacteria</taxon>
        <taxon>Bacillati</taxon>
        <taxon>Actinomycetota</taxon>
        <taxon>Actinomycetes</taxon>
        <taxon>Propionibacteriales</taxon>
        <taxon>Nocardioidaceae</taxon>
        <taxon>Nocardioides</taxon>
    </lineage>
</organism>
<dbReference type="EMBL" id="QGDD01000003">
    <property type="protein sequence ID" value="PWN03409.1"/>
    <property type="molecule type" value="Genomic_DNA"/>
</dbReference>
<dbReference type="Gene3D" id="1.10.287.130">
    <property type="match status" value="1"/>
</dbReference>
<keyword evidence="5" id="KW-0808">Transferase</keyword>
<evidence type="ECO:0000256" key="2">
    <source>
        <dbReference type="ARBA" id="ARBA00004236"/>
    </source>
</evidence>
<evidence type="ECO:0000259" key="13">
    <source>
        <dbReference type="PROSITE" id="PS50885"/>
    </source>
</evidence>
<sequence>MSGFWAGSIAAGPGPDGRWHYRRSLASRVVLLTTMSVGLAVAFVAVAAYATTRFQMQQSLDNSLMERADAAARSDVLLEAGVIQEVPSWALGAADVRIAFLYADEETGKTESQVLDSGPEFKLGTPEIDVALRESSSSVRTILIDGERYRMVAVQARRPQIALVIAQPLEDQDRILARLGWVTVAFGGFGMLAAGLAGWLVASNGLRPVRRLTESVEHVARTEDFTALAVEGDDEVARLATAFNHLLVSLDASRVRQRQLVADASHELRTPLTSLRTNIDLLTMSDDAAALPPEAKAELMEDIRAQIEELTTLIGDLTELARDEPVPPTVEPVDLAEVIDHATERVRRRAPGLTFEVFTRPWWVVGEAPALERAVTNLLDNAAKWSPEGGVVTVRLSDGVLTVDDQGPGIPEEERDRIFDRFWRSADSRTLPGSGLGLAIVRQVAERHAGTVQAAENVGGGARLVLKLPGTESVDA</sequence>
<evidence type="ECO:0000256" key="6">
    <source>
        <dbReference type="ARBA" id="ARBA00022692"/>
    </source>
</evidence>
<reference evidence="14 15" key="1">
    <citation type="submission" date="2018-05" db="EMBL/GenBank/DDBJ databases">
        <title>Nocardioides silvaticus genome.</title>
        <authorList>
            <person name="Li C."/>
            <person name="Wang G."/>
        </authorList>
    </citation>
    <scope>NUCLEOTIDE SEQUENCE [LARGE SCALE GENOMIC DNA]</scope>
    <source>
        <strain evidence="14 15">CCTCC AB 2018079</strain>
    </source>
</reference>
<feature type="transmembrane region" description="Helical" evidence="11">
    <location>
        <begin position="29"/>
        <end position="50"/>
    </location>
</feature>
<dbReference type="SUPFAM" id="SSF55874">
    <property type="entry name" value="ATPase domain of HSP90 chaperone/DNA topoisomerase II/histidine kinase"/>
    <property type="match status" value="1"/>
</dbReference>
<dbReference type="PROSITE" id="PS50885">
    <property type="entry name" value="HAMP"/>
    <property type="match status" value="1"/>
</dbReference>
<dbReference type="SMART" id="SM00388">
    <property type="entry name" value="HisKA"/>
    <property type="match status" value="1"/>
</dbReference>
<dbReference type="PANTHER" id="PTHR45436:SF5">
    <property type="entry name" value="SENSOR HISTIDINE KINASE TRCS"/>
    <property type="match status" value="1"/>
</dbReference>
<feature type="domain" description="Histidine kinase" evidence="12">
    <location>
        <begin position="263"/>
        <end position="472"/>
    </location>
</feature>
<dbReference type="Pfam" id="PF00512">
    <property type="entry name" value="HisKA"/>
    <property type="match status" value="1"/>
</dbReference>
<gene>
    <name evidence="14" type="ORF">DJ010_09935</name>
</gene>
<dbReference type="Proteomes" id="UP000245507">
    <property type="component" value="Unassembled WGS sequence"/>
</dbReference>
<keyword evidence="15" id="KW-1185">Reference proteome</keyword>
<evidence type="ECO:0000256" key="7">
    <source>
        <dbReference type="ARBA" id="ARBA00022777"/>
    </source>
</evidence>
<dbReference type="SMART" id="SM00304">
    <property type="entry name" value="HAMP"/>
    <property type="match status" value="1"/>
</dbReference>
<dbReference type="InterPro" id="IPR003661">
    <property type="entry name" value="HisK_dim/P_dom"/>
</dbReference>
<evidence type="ECO:0000256" key="8">
    <source>
        <dbReference type="ARBA" id="ARBA00022989"/>
    </source>
</evidence>
<comment type="catalytic activity">
    <reaction evidence="1">
        <text>ATP + protein L-histidine = ADP + protein N-phospho-L-histidine.</text>
        <dbReference type="EC" id="2.7.13.3"/>
    </reaction>
</comment>
<dbReference type="InterPro" id="IPR003594">
    <property type="entry name" value="HATPase_dom"/>
</dbReference>
<dbReference type="SMART" id="SM00387">
    <property type="entry name" value="HATPase_c"/>
    <property type="match status" value="1"/>
</dbReference>
<protein>
    <recommendedName>
        <fullName evidence="3">histidine kinase</fullName>
        <ecNumber evidence="3">2.7.13.3</ecNumber>
    </recommendedName>
</protein>
<dbReference type="CDD" id="cd06225">
    <property type="entry name" value="HAMP"/>
    <property type="match status" value="1"/>
</dbReference>
<feature type="domain" description="HAMP" evidence="13">
    <location>
        <begin position="203"/>
        <end position="255"/>
    </location>
</feature>
<evidence type="ECO:0000259" key="12">
    <source>
        <dbReference type="PROSITE" id="PS50109"/>
    </source>
</evidence>
<dbReference type="InterPro" id="IPR036097">
    <property type="entry name" value="HisK_dim/P_sf"/>
</dbReference>
<evidence type="ECO:0000256" key="4">
    <source>
        <dbReference type="ARBA" id="ARBA00022553"/>
    </source>
</evidence>
<keyword evidence="6 11" id="KW-0812">Transmembrane</keyword>
<dbReference type="CDD" id="cd00075">
    <property type="entry name" value="HATPase"/>
    <property type="match status" value="1"/>
</dbReference>
<dbReference type="SUPFAM" id="SSF47384">
    <property type="entry name" value="Homodimeric domain of signal transducing histidine kinase"/>
    <property type="match status" value="1"/>
</dbReference>
<dbReference type="InterPro" id="IPR003660">
    <property type="entry name" value="HAMP_dom"/>
</dbReference>
<keyword evidence="7 14" id="KW-0418">Kinase</keyword>
<evidence type="ECO:0000256" key="11">
    <source>
        <dbReference type="SAM" id="Phobius"/>
    </source>
</evidence>
<keyword evidence="4" id="KW-0597">Phosphoprotein</keyword>
<evidence type="ECO:0000256" key="10">
    <source>
        <dbReference type="ARBA" id="ARBA00023136"/>
    </source>
</evidence>
<dbReference type="GO" id="GO:0005886">
    <property type="term" value="C:plasma membrane"/>
    <property type="evidence" value="ECO:0007669"/>
    <property type="project" value="UniProtKB-SubCell"/>
</dbReference>
<evidence type="ECO:0000256" key="9">
    <source>
        <dbReference type="ARBA" id="ARBA00023012"/>
    </source>
</evidence>
<comment type="caution">
    <text evidence="14">The sequence shown here is derived from an EMBL/GenBank/DDBJ whole genome shotgun (WGS) entry which is preliminary data.</text>
</comment>
<dbReference type="InterPro" id="IPR005467">
    <property type="entry name" value="His_kinase_dom"/>
</dbReference>
<dbReference type="EC" id="2.7.13.3" evidence="3"/>
<dbReference type="Gene3D" id="3.30.565.10">
    <property type="entry name" value="Histidine kinase-like ATPase, C-terminal domain"/>
    <property type="match status" value="1"/>
</dbReference>
<proteinExistence type="predicted"/>
<dbReference type="PRINTS" id="PR00344">
    <property type="entry name" value="BCTRLSENSOR"/>
</dbReference>
<evidence type="ECO:0000313" key="14">
    <source>
        <dbReference type="EMBL" id="PWN03409.1"/>
    </source>
</evidence>
<dbReference type="InterPro" id="IPR050428">
    <property type="entry name" value="TCS_sensor_his_kinase"/>
</dbReference>
<dbReference type="Pfam" id="PF02518">
    <property type="entry name" value="HATPase_c"/>
    <property type="match status" value="1"/>
</dbReference>
<dbReference type="InterPro" id="IPR036890">
    <property type="entry name" value="HATPase_C_sf"/>
</dbReference>
<dbReference type="Gene3D" id="6.10.340.10">
    <property type="match status" value="1"/>
</dbReference>
<keyword evidence="10 11" id="KW-0472">Membrane</keyword>
<dbReference type="GO" id="GO:0000155">
    <property type="term" value="F:phosphorelay sensor kinase activity"/>
    <property type="evidence" value="ECO:0007669"/>
    <property type="project" value="InterPro"/>
</dbReference>
<dbReference type="PANTHER" id="PTHR45436">
    <property type="entry name" value="SENSOR HISTIDINE KINASE YKOH"/>
    <property type="match status" value="1"/>
</dbReference>
<dbReference type="OrthoDB" id="9786919at2"/>
<keyword evidence="8 11" id="KW-1133">Transmembrane helix</keyword>